<dbReference type="Proteomes" id="UP001054945">
    <property type="component" value="Unassembled WGS sequence"/>
</dbReference>
<name>A0AAV4PTF1_CAEEX</name>
<sequence length="83" mass="9252">MHPALQGIIVVHSCHGGNSNKVHAWSGFNSNLSVSMSFMRIRRQKTENWVFITSALNHGTVNPLKNAIVESSKLPFRDVICMC</sequence>
<protein>
    <submittedName>
        <fullName evidence="1">Uncharacterized protein</fullName>
    </submittedName>
</protein>
<evidence type="ECO:0000313" key="2">
    <source>
        <dbReference type="Proteomes" id="UP001054945"/>
    </source>
</evidence>
<dbReference type="EMBL" id="BPLR01005168">
    <property type="protein sequence ID" value="GIY00337.1"/>
    <property type="molecule type" value="Genomic_DNA"/>
</dbReference>
<proteinExistence type="predicted"/>
<dbReference type="AlphaFoldDB" id="A0AAV4PTF1"/>
<organism evidence="1 2">
    <name type="scientific">Caerostris extrusa</name>
    <name type="common">Bark spider</name>
    <name type="synonym">Caerostris bankana</name>
    <dbReference type="NCBI Taxonomy" id="172846"/>
    <lineage>
        <taxon>Eukaryota</taxon>
        <taxon>Metazoa</taxon>
        <taxon>Ecdysozoa</taxon>
        <taxon>Arthropoda</taxon>
        <taxon>Chelicerata</taxon>
        <taxon>Arachnida</taxon>
        <taxon>Araneae</taxon>
        <taxon>Araneomorphae</taxon>
        <taxon>Entelegynae</taxon>
        <taxon>Araneoidea</taxon>
        <taxon>Araneidae</taxon>
        <taxon>Caerostris</taxon>
    </lineage>
</organism>
<keyword evidence="2" id="KW-1185">Reference proteome</keyword>
<reference evidence="1 2" key="1">
    <citation type="submission" date="2021-06" db="EMBL/GenBank/DDBJ databases">
        <title>Caerostris extrusa draft genome.</title>
        <authorList>
            <person name="Kono N."/>
            <person name="Arakawa K."/>
        </authorList>
    </citation>
    <scope>NUCLEOTIDE SEQUENCE [LARGE SCALE GENOMIC DNA]</scope>
</reference>
<gene>
    <name evidence="1" type="ORF">CEXT_145221</name>
</gene>
<accession>A0AAV4PTF1</accession>
<comment type="caution">
    <text evidence="1">The sequence shown here is derived from an EMBL/GenBank/DDBJ whole genome shotgun (WGS) entry which is preliminary data.</text>
</comment>
<evidence type="ECO:0000313" key="1">
    <source>
        <dbReference type="EMBL" id="GIY00337.1"/>
    </source>
</evidence>